<dbReference type="PANTHER" id="PTHR24379">
    <property type="entry name" value="KRAB AND ZINC FINGER DOMAIN-CONTAINING"/>
    <property type="match status" value="1"/>
</dbReference>
<dbReference type="GO" id="GO:0008270">
    <property type="term" value="F:zinc ion binding"/>
    <property type="evidence" value="ECO:0007669"/>
    <property type="project" value="UniProtKB-KW"/>
</dbReference>
<dbReference type="Ensembl" id="ENSPMAT00000004233.1">
    <property type="protein sequence ID" value="ENSPMAP00000004215.1"/>
    <property type="gene ID" value="ENSPMAG00000003857.1"/>
</dbReference>
<feature type="domain" description="C2H2-type" evidence="11">
    <location>
        <begin position="64"/>
        <end position="91"/>
    </location>
</feature>
<dbReference type="OMA" id="ERRHTCA"/>
<evidence type="ECO:0000256" key="2">
    <source>
        <dbReference type="ARBA" id="ARBA00006991"/>
    </source>
</evidence>
<keyword evidence="4" id="KW-0677">Repeat</keyword>
<evidence type="ECO:0000256" key="10">
    <source>
        <dbReference type="PROSITE-ProRule" id="PRU00042"/>
    </source>
</evidence>
<dbReference type="FunFam" id="3.30.160.60:FF:001289">
    <property type="entry name" value="Zinc finger protein 574"/>
    <property type="match status" value="1"/>
</dbReference>
<feature type="domain" description="C2H2-type" evidence="11">
    <location>
        <begin position="92"/>
        <end position="114"/>
    </location>
</feature>
<comment type="subcellular location">
    <subcellularLocation>
        <location evidence="1">Nucleus</location>
    </subcellularLocation>
</comment>
<dbReference type="FunFam" id="3.30.160.60:FF:001498">
    <property type="entry name" value="Zinc finger protein 404"/>
    <property type="match status" value="1"/>
</dbReference>
<dbReference type="PANTHER" id="PTHR24379:SF133">
    <property type="entry name" value="ZFP617 PROTEIN-RELATED"/>
    <property type="match status" value="1"/>
</dbReference>
<protein>
    <recommendedName>
        <fullName evidence="11">C2H2-type domain-containing protein</fullName>
    </recommendedName>
</protein>
<evidence type="ECO:0000256" key="9">
    <source>
        <dbReference type="ARBA" id="ARBA00023242"/>
    </source>
</evidence>
<evidence type="ECO:0000256" key="7">
    <source>
        <dbReference type="ARBA" id="ARBA00023015"/>
    </source>
</evidence>
<dbReference type="InterPro" id="IPR013087">
    <property type="entry name" value="Znf_C2H2_type"/>
</dbReference>
<feature type="domain" description="C2H2-type" evidence="11">
    <location>
        <begin position="127"/>
        <end position="154"/>
    </location>
</feature>
<dbReference type="SUPFAM" id="SSF57667">
    <property type="entry name" value="beta-beta-alpha zinc fingers"/>
    <property type="match status" value="5"/>
</dbReference>
<dbReference type="FunFam" id="3.30.160.60:FF:000100">
    <property type="entry name" value="Zinc finger 45-like"/>
    <property type="match status" value="1"/>
</dbReference>
<dbReference type="FunFam" id="3.30.160.60:FF:000303">
    <property type="entry name" value="Zinc finger protein 41"/>
    <property type="match status" value="1"/>
</dbReference>
<feature type="domain" description="C2H2-type" evidence="11">
    <location>
        <begin position="183"/>
        <end position="210"/>
    </location>
</feature>
<evidence type="ECO:0000256" key="1">
    <source>
        <dbReference type="ARBA" id="ARBA00004123"/>
    </source>
</evidence>
<dbReference type="AlphaFoldDB" id="S4RG83"/>
<dbReference type="InterPro" id="IPR036236">
    <property type="entry name" value="Znf_C2H2_sf"/>
</dbReference>
<evidence type="ECO:0000256" key="5">
    <source>
        <dbReference type="ARBA" id="ARBA00022771"/>
    </source>
</evidence>
<sequence length="314" mass="35711">GERRHTCAQCGWRFARSDSLTLKSHRLTHTGEKPYRCRSCDRGFTRFSTLKTHQLRHAEREKKHECGVCGRAFAQHSCLRRHLRTHAGDRPHRCVACGKTFLQHYGLKRHERTHRLAATAATSGKTVACRQCGRQFVSVALLAAHISAHASEKPFACDVCGRTFAVKANLRAHQMMHTGEKRYRCAECDRVYTHYNSLKEDRNMHTGVKDRPYLGLECRAAPRQQSQRPQLEGEETTEKVIECPECGRAFSNSAHLTAHHQLTHTGEKPYHCGTCDRVFTHYSSLNRSRRPRASRRTDLLAVPQPQGAPVQARG</sequence>
<dbReference type="FunFam" id="3.30.160.60:FF:002343">
    <property type="entry name" value="Zinc finger protein 33A"/>
    <property type="match status" value="2"/>
</dbReference>
<dbReference type="Gene3D" id="3.30.160.60">
    <property type="entry name" value="Classic Zinc Finger"/>
    <property type="match status" value="8"/>
</dbReference>
<feature type="domain" description="C2H2-type" evidence="11">
    <location>
        <begin position="35"/>
        <end position="62"/>
    </location>
</feature>
<feature type="domain" description="C2H2-type" evidence="11">
    <location>
        <begin position="270"/>
        <end position="297"/>
    </location>
</feature>
<dbReference type="GeneTree" id="ENSGT01150000286939"/>
<keyword evidence="3" id="KW-0479">Metal-binding</keyword>
<name>S4RG83_PETMA</name>
<dbReference type="HOGENOM" id="CLU_002678_2_1_1"/>
<dbReference type="FunFam" id="3.30.160.60:FF:001840">
    <property type="entry name" value="Paternally-expressed gene 3 protein"/>
    <property type="match status" value="1"/>
</dbReference>
<organism evidence="12">
    <name type="scientific">Petromyzon marinus</name>
    <name type="common">Sea lamprey</name>
    <dbReference type="NCBI Taxonomy" id="7757"/>
    <lineage>
        <taxon>Eukaryota</taxon>
        <taxon>Metazoa</taxon>
        <taxon>Chordata</taxon>
        <taxon>Craniata</taxon>
        <taxon>Vertebrata</taxon>
        <taxon>Cyclostomata</taxon>
        <taxon>Hyperoartia</taxon>
        <taxon>Petromyzontiformes</taxon>
        <taxon>Petromyzontidae</taxon>
        <taxon>Petromyzon</taxon>
    </lineage>
</organism>
<dbReference type="Pfam" id="PF00096">
    <property type="entry name" value="zf-C2H2"/>
    <property type="match status" value="4"/>
</dbReference>
<evidence type="ECO:0000256" key="4">
    <source>
        <dbReference type="ARBA" id="ARBA00022737"/>
    </source>
</evidence>
<evidence type="ECO:0000313" key="12">
    <source>
        <dbReference type="Ensembl" id="ENSPMAP00000004215.1"/>
    </source>
</evidence>
<dbReference type="STRING" id="7757.ENSPMAP00000004215"/>
<dbReference type="PROSITE" id="PS00028">
    <property type="entry name" value="ZINC_FINGER_C2H2_1"/>
    <property type="match status" value="6"/>
</dbReference>
<dbReference type="GO" id="GO:0000981">
    <property type="term" value="F:DNA-binding transcription factor activity, RNA polymerase II-specific"/>
    <property type="evidence" value="ECO:0007669"/>
    <property type="project" value="TreeGrafter"/>
</dbReference>
<keyword evidence="6" id="KW-0862">Zinc</keyword>
<comment type="similarity">
    <text evidence="2">Belongs to the krueppel C2H2-type zinc-finger protein family.</text>
</comment>
<feature type="domain" description="C2H2-type" evidence="11">
    <location>
        <begin position="5"/>
        <end position="34"/>
    </location>
</feature>
<dbReference type="FunFam" id="3.30.160.60:FF:000446">
    <property type="entry name" value="Zinc finger protein"/>
    <property type="match status" value="1"/>
</dbReference>
<reference evidence="12" key="1">
    <citation type="submission" date="2025-08" db="UniProtKB">
        <authorList>
            <consortium name="Ensembl"/>
        </authorList>
    </citation>
    <scope>IDENTIFICATION</scope>
</reference>
<keyword evidence="5 10" id="KW-0863">Zinc-finger</keyword>
<keyword evidence="9" id="KW-0539">Nucleus</keyword>
<evidence type="ECO:0000256" key="6">
    <source>
        <dbReference type="ARBA" id="ARBA00022833"/>
    </source>
</evidence>
<feature type="domain" description="C2H2-type" evidence="11">
    <location>
        <begin position="155"/>
        <end position="182"/>
    </location>
</feature>
<dbReference type="PROSITE" id="PS50157">
    <property type="entry name" value="ZINC_FINGER_C2H2_2"/>
    <property type="match status" value="9"/>
</dbReference>
<dbReference type="GO" id="GO:0000977">
    <property type="term" value="F:RNA polymerase II transcription regulatory region sequence-specific DNA binding"/>
    <property type="evidence" value="ECO:0007669"/>
    <property type="project" value="TreeGrafter"/>
</dbReference>
<dbReference type="GO" id="GO:0005634">
    <property type="term" value="C:nucleus"/>
    <property type="evidence" value="ECO:0007669"/>
    <property type="project" value="UniProtKB-SubCell"/>
</dbReference>
<dbReference type="SMART" id="SM00355">
    <property type="entry name" value="ZnF_C2H2"/>
    <property type="match status" value="8"/>
</dbReference>
<evidence type="ECO:0000256" key="3">
    <source>
        <dbReference type="ARBA" id="ARBA00022723"/>
    </source>
</evidence>
<reference evidence="12" key="2">
    <citation type="submission" date="2025-09" db="UniProtKB">
        <authorList>
            <consortium name="Ensembl"/>
        </authorList>
    </citation>
    <scope>IDENTIFICATION</scope>
</reference>
<keyword evidence="7" id="KW-0805">Transcription regulation</keyword>
<evidence type="ECO:0000256" key="8">
    <source>
        <dbReference type="ARBA" id="ARBA00023163"/>
    </source>
</evidence>
<keyword evidence="8" id="KW-0804">Transcription</keyword>
<accession>S4RG83</accession>
<feature type="domain" description="C2H2-type" evidence="11">
    <location>
        <begin position="241"/>
        <end position="269"/>
    </location>
</feature>
<evidence type="ECO:0000259" key="11">
    <source>
        <dbReference type="PROSITE" id="PS50157"/>
    </source>
</evidence>
<proteinExistence type="inferred from homology"/>